<dbReference type="STRING" id="1514105.AOC36_04865"/>
<dbReference type="EMBL" id="CP013213">
    <property type="protein sequence ID" value="AMC93329.1"/>
    <property type="molecule type" value="Genomic_DNA"/>
</dbReference>
<dbReference type="KEGG" id="erl:AOC36_04865"/>
<gene>
    <name evidence="1" type="ORF">AOC36_04865</name>
</gene>
<keyword evidence="2" id="KW-1185">Reference proteome</keyword>
<dbReference type="OrthoDB" id="9791482at2"/>
<name>A0A0X8GZX8_9FIRM</name>
<organism evidence="1 2">
    <name type="scientific">Erysipelothrix larvae</name>
    <dbReference type="NCBI Taxonomy" id="1514105"/>
    <lineage>
        <taxon>Bacteria</taxon>
        <taxon>Bacillati</taxon>
        <taxon>Bacillota</taxon>
        <taxon>Erysipelotrichia</taxon>
        <taxon>Erysipelotrichales</taxon>
        <taxon>Erysipelotrichaceae</taxon>
        <taxon>Erysipelothrix</taxon>
    </lineage>
</organism>
<dbReference type="AlphaFoldDB" id="A0A0X8GZX8"/>
<sequence length="109" mass="12114">MSDYLVIQGVDTGLGSVKVSNTVVDSIVRQVIDESTSVFLDETRTIKAAPILNIAEDALQIVLKVRVKYGEDVEHSCTDLQKNLTEALELMLDYRNPDIIINVVGFRFS</sequence>
<protein>
    <recommendedName>
        <fullName evidence="3">Asp23/Gls24 family envelope stress response protein</fullName>
    </recommendedName>
</protein>
<evidence type="ECO:0000313" key="1">
    <source>
        <dbReference type="EMBL" id="AMC93329.1"/>
    </source>
</evidence>
<reference evidence="1 2" key="1">
    <citation type="submission" date="2015-10" db="EMBL/GenBank/DDBJ databases">
        <title>Erysipelothrix larvae sp. LV19 isolated from the larval gut of the rhinoceros beetle, Trypoxylus dichotomus.</title>
        <authorList>
            <person name="Lim S."/>
            <person name="Kim B.-C."/>
        </authorList>
    </citation>
    <scope>NUCLEOTIDE SEQUENCE [LARGE SCALE GENOMIC DNA]</scope>
    <source>
        <strain evidence="1 2">LV19</strain>
    </source>
</reference>
<dbReference type="Proteomes" id="UP000063781">
    <property type="component" value="Chromosome"/>
</dbReference>
<evidence type="ECO:0008006" key="3">
    <source>
        <dbReference type="Google" id="ProtNLM"/>
    </source>
</evidence>
<evidence type="ECO:0000313" key="2">
    <source>
        <dbReference type="Proteomes" id="UP000063781"/>
    </source>
</evidence>
<accession>A0A0X8GZX8</accession>
<proteinExistence type="predicted"/>
<dbReference type="RefSeq" id="WP_067631993.1">
    <property type="nucleotide sequence ID" value="NZ_CP013213.1"/>
</dbReference>